<sequence>MKQTKKGIVLLCLMVLTIGFTASCSKMDVGYLRTAGASFTPDSINAFHNIDPTSDRAVNNLPFVSTRIQGVAGTNPVNFELAGVKAGSPEQEQLFLKLCREGEISVAGGLVVVSLKAVKQLPNGRYRLSLRVYNEDHEAVLENVFKVVVTDDELPVD</sequence>
<proteinExistence type="predicted"/>
<evidence type="ECO:0000313" key="2">
    <source>
        <dbReference type="Proteomes" id="UP000255469"/>
    </source>
</evidence>
<gene>
    <name evidence="1" type="ORF">NCTC13067_01644</name>
</gene>
<evidence type="ECO:0008006" key="3">
    <source>
        <dbReference type="Google" id="ProtNLM"/>
    </source>
</evidence>
<dbReference type="PROSITE" id="PS51257">
    <property type="entry name" value="PROKAR_LIPOPROTEIN"/>
    <property type="match status" value="1"/>
</dbReference>
<protein>
    <recommendedName>
        <fullName evidence="3">Lipoprotein</fullName>
    </recommendedName>
</protein>
<accession>A0A379ECF4</accession>
<name>A0A379ECF4_9BACT</name>
<dbReference type="RefSeq" id="WP_025067297.1">
    <property type="nucleotide sequence ID" value="NZ_CAJPOG010000009.1"/>
</dbReference>
<reference evidence="1 2" key="1">
    <citation type="submission" date="2018-06" db="EMBL/GenBank/DDBJ databases">
        <authorList>
            <consortium name="Pathogen Informatics"/>
            <person name="Doyle S."/>
        </authorList>
    </citation>
    <scope>NUCLEOTIDE SEQUENCE [LARGE SCALE GENOMIC DNA]</scope>
    <source>
        <strain evidence="1 2">NCTC13067</strain>
    </source>
</reference>
<dbReference type="Proteomes" id="UP000255469">
    <property type="component" value="Unassembled WGS sequence"/>
</dbReference>
<dbReference type="AlphaFoldDB" id="A0A379ECF4"/>
<dbReference type="EMBL" id="UGTM01000002">
    <property type="protein sequence ID" value="SUB93792.1"/>
    <property type="molecule type" value="Genomic_DNA"/>
</dbReference>
<evidence type="ECO:0000313" key="1">
    <source>
        <dbReference type="EMBL" id="SUB93792.1"/>
    </source>
</evidence>
<organism evidence="1 2">
    <name type="scientific">Prevotella denticola</name>
    <dbReference type="NCBI Taxonomy" id="28129"/>
    <lineage>
        <taxon>Bacteria</taxon>
        <taxon>Pseudomonadati</taxon>
        <taxon>Bacteroidota</taxon>
        <taxon>Bacteroidia</taxon>
        <taxon>Bacteroidales</taxon>
        <taxon>Prevotellaceae</taxon>
        <taxon>Prevotella</taxon>
    </lineage>
</organism>